<accession>A0A933MKA0</accession>
<comment type="caution">
    <text evidence="6">The sequence shown here is derived from an EMBL/GenBank/DDBJ whole genome shotgun (WGS) entry which is preliminary data.</text>
</comment>
<dbReference type="CDD" id="cd07023">
    <property type="entry name" value="S49_Sppa_N_C"/>
    <property type="match status" value="1"/>
</dbReference>
<dbReference type="Pfam" id="PF01343">
    <property type="entry name" value="Peptidase_S49"/>
    <property type="match status" value="1"/>
</dbReference>
<evidence type="ECO:0000313" key="7">
    <source>
        <dbReference type="Proteomes" id="UP000736328"/>
    </source>
</evidence>
<evidence type="ECO:0000256" key="3">
    <source>
        <dbReference type="ARBA" id="ARBA00022801"/>
    </source>
</evidence>
<dbReference type="InterPro" id="IPR002142">
    <property type="entry name" value="Peptidase_S49"/>
</dbReference>
<evidence type="ECO:0000313" key="6">
    <source>
        <dbReference type="EMBL" id="MBI4727489.1"/>
    </source>
</evidence>
<dbReference type="AlphaFoldDB" id="A0A933MKA0"/>
<organism evidence="6 7">
    <name type="scientific">candidate division TA06 bacterium</name>
    <dbReference type="NCBI Taxonomy" id="2250710"/>
    <lineage>
        <taxon>Bacteria</taxon>
        <taxon>Bacteria division TA06</taxon>
    </lineage>
</organism>
<evidence type="ECO:0000259" key="5">
    <source>
        <dbReference type="Pfam" id="PF01343"/>
    </source>
</evidence>
<dbReference type="Gene3D" id="6.20.330.10">
    <property type="match status" value="1"/>
</dbReference>
<keyword evidence="4" id="KW-0720">Serine protease</keyword>
<reference evidence="6" key="1">
    <citation type="submission" date="2020-07" db="EMBL/GenBank/DDBJ databases">
        <title>Huge and variable diversity of episymbiotic CPR bacteria and DPANN archaea in groundwater ecosystems.</title>
        <authorList>
            <person name="He C.Y."/>
            <person name="Keren R."/>
            <person name="Whittaker M."/>
            <person name="Farag I.F."/>
            <person name="Doudna J."/>
            <person name="Cate J.H.D."/>
            <person name="Banfield J.F."/>
        </authorList>
    </citation>
    <scope>NUCLEOTIDE SEQUENCE</scope>
    <source>
        <strain evidence="6">NC_groundwater_1520_Pr4_B-0.1um_53_5</strain>
    </source>
</reference>
<name>A0A933MKA0_UNCT6</name>
<dbReference type="GO" id="GO:0006508">
    <property type="term" value="P:proteolysis"/>
    <property type="evidence" value="ECO:0007669"/>
    <property type="project" value="UniProtKB-KW"/>
</dbReference>
<evidence type="ECO:0000256" key="4">
    <source>
        <dbReference type="ARBA" id="ARBA00022825"/>
    </source>
</evidence>
<dbReference type="PANTHER" id="PTHR42987">
    <property type="entry name" value="PEPTIDASE S49"/>
    <property type="match status" value="1"/>
</dbReference>
<dbReference type="InterPro" id="IPR004635">
    <property type="entry name" value="Pept_S49_SppA"/>
</dbReference>
<dbReference type="Proteomes" id="UP000736328">
    <property type="component" value="Unassembled WGS sequence"/>
</dbReference>
<dbReference type="EMBL" id="JACQXR010000132">
    <property type="protein sequence ID" value="MBI4727489.1"/>
    <property type="molecule type" value="Genomic_DNA"/>
</dbReference>
<dbReference type="InterPro" id="IPR029045">
    <property type="entry name" value="ClpP/crotonase-like_dom_sf"/>
</dbReference>
<gene>
    <name evidence="6" type="primary">sppA</name>
    <name evidence="6" type="ORF">HY768_09795</name>
</gene>
<evidence type="ECO:0000256" key="1">
    <source>
        <dbReference type="ARBA" id="ARBA00008683"/>
    </source>
</evidence>
<proteinExistence type="inferred from homology"/>
<keyword evidence="2" id="KW-0645">Protease</keyword>
<dbReference type="Gene3D" id="3.90.226.10">
    <property type="entry name" value="2-enoyl-CoA Hydratase, Chain A, domain 1"/>
    <property type="match status" value="1"/>
</dbReference>
<feature type="domain" description="Peptidase S49" evidence="5">
    <location>
        <begin position="101"/>
        <end position="251"/>
    </location>
</feature>
<sequence length="294" mass="31596">MASGKKIFFIVLIAAGGLLFGLTMAAIVWSSFSQSGGMDIGYGKYVGIVEVNGAIISSDETVNIIKKYRDNSAIKAIVLRIQSPGGGVAASQEIYQALKKTAETKPVVCSMGEVAASGGYYIACACDTIVANPGTLTGSIGVIMEFMVAEELIKKVGLKFEVLKAGQNKDLGSPFRQMTPEERALLQGMIDDVHSQFIEAVAEGRKLSPDSVKLFADGRVFSGRQALALRLVDKMGTLEDAITVAAGMAGLKEKPKIFRERKKRPTLLDLLIRGVDEISNLDNSGVRLQYRLVR</sequence>
<protein>
    <submittedName>
        <fullName evidence="6">Signal peptide peptidase SppA</fullName>
    </submittedName>
</protein>
<dbReference type="NCBIfam" id="TIGR00706">
    <property type="entry name" value="SppA_dom"/>
    <property type="match status" value="1"/>
</dbReference>
<evidence type="ECO:0000256" key="2">
    <source>
        <dbReference type="ARBA" id="ARBA00022670"/>
    </source>
</evidence>
<dbReference type="SUPFAM" id="SSF52096">
    <property type="entry name" value="ClpP/crotonase"/>
    <property type="match status" value="1"/>
</dbReference>
<dbReference type="PANTHER" id="PTHR42987:SF7">
    <property type="entry name" value="SIGNAL PEPTIDE PEPTIDASE SPPA-RELATED"/>
    <property type="match status" value="1"/>
</dbReference>
<dbReference type="GO" id="GO:0008236">
    <property type="term" value="F:serine-type peptidase activity"/>
    <property type="evidence" value="ECO:0007669"/>
    <property type="project" value="UniProtKB-KW"/>
</dbReference>
<dbReference type="InterPro" id="IPR047272">
    <property type="entry name" value="S49_SppA_C"/>
</dbReference>
<keyword evidence="3" id="KW-0378">Hydrolase</keyword>
<comment type="similarity">
    <text evidence="1">Belongs to the peptidase S49 family.</text>
</comment>